<feature type="compositionally biased region" description="Pro residues" evidence="1">
    <location>
        <begin position="464"/>
        <end position="477"/>
    </location>
</feature>
<feature type="compositionally biased region" description="Low complexity" evidence="1">
    <location>
        <begin position="412"/>
        <end position="446"/>
    </location>
</feature>
<proteinExistence type="predicted"/>
<protein>
    <submittedName>
        <fullName evidence="2">Uncharacterized protein</fullName>
    </submittedName>
</protein>
<feature type="region of interest" description="Disordered" evidence="1">
    <location>
        <begin position="277"/>
        <end position="302"/>
    </location>
</feature>
<feature type="region of interest" description="Disordered" evidence="1">
    <location>
        <begin position="458"/>
        <end position="477"/>
    </location>
</feature>
<evidence type="ECO:0000313" key="2">
    <source>
        <dbReference type="EMBL" id="PTQ51168.1"/>
    </source>
</evidence>
<evidence type="ECO:0000256" key="1">
    <source>
        <dbReference type="SAM" id="MobiDB-lite"/>
    </source>
</evidence>
<organism evidence="2 3">
    <name type="scientific">Hydrogenibacillus schlegelii</name>
    <name type="common">Bacillus schlegelii</name>
    <dbReference type="NCBI Taxonomy" id="1484"/>
    <lineage>
        <taxon>Bacteria</taxon>
        <taxon>Bacillati</taxon>
        <taxon>Bacillota</taxon>
        <taxon>Bacilli</taxon>
        <taxon>Bacillales</taxon>
        <taxon>Bacillales Family X. Incertae Sedis</taxon>
        <taxon>Hydrogenibacillus</taxon>
    </lineage>
</organism>
<dbReference type="Proteomes" id="UP000244180">
    <property type="component" value="Unassembled WGS sequence"/>
</dbReference>
<name>A0A2T5G4R0_HYDSH</name>
<evidence type="ECO:0000313" key="3">
    <source>
        <dbReference type="Proteomes" id="UP000244180"/>
    </source>
</evidence>
<feature type="region of interest" description="Disordered" evidence="1">
    <location>
        <begin position="406"/>
        <end position="446"/>
    </location>
</feature>
<comment type="caution">
    <text evidence="2">The sequence shown here is derived from an EMBL/GenBank/DDBJ whole genome shotgun (WGS) entry which is preliminary data.</text>
</comment>
<sequence length="477" mass="51578">MHRTFLYTAALLIVLIASVFTADRAGGITVGARTTAVIDGVTYVGVWREIEGKLMFFPDPAVNKGPCGAPYCVYVAEDNLDKIQVVRRDQKVSGAAVHMMDLTAPDIEIQQERKGSPRVTVRLLDRNTNPDDNRGLRTAEVKLGWTPLPGDEKAGSRQETGPVRAMITKGGTTPVSLNVDSLIRGPGTVTFDTDVRVTEFRPESPFKPFGLYDADVMPIMGLGKIDRKTVRFEFYEPVVSLTHSNGETDSRYTITNRNDIPFRYEAVATDVRGTVLNQTGTIGPGQTLSGTIPGPPSRTSNSNQTLRVTFFDPRGSQHLYGSAGDYYAVGIPGISLSISTSYFATGQTRKEESTEPTDCQYGPYTRKVVKTYRLYGVDYTVYSTITNHNNFPETLSARVGGSSGTYRLNGNSSTSGPSTSGSTTSTSGVTITGTVSSPAGSSSASVSAYAEWRYESTYREPVTCNPPPPPPPPPPKK</sequence>
<reference evidence="2 3" key="1">
    <citation type="submission" date="2017-08" db="EMBL/GenBank/DDBJ databases">
        <title>Burning lignite coal seam in the remote Altai Mountains harbors a hydrogen-driven thermophilic microbial community.</title>
        <authorList>
            <person name="Kadnikov V.V."/>
            <person name="Mardanov A.V."/>
            <person name="Ivasenko D."/>
            <person name="Beletsky A.V."/>
            <person name="Karnachuk O.V."/>
            <person name="Ravin N.V."/>
        </authorList>
    </citation>
    <scope>NUCLEOTIDE SEQUENCE [LARGE SCALE GENOMIC DNA]</scope>
    <source>
        <strain evidence="2">AL33</strain>
    </source>
</reference>
<dbReference type="RefSeq" id="WP_273000709.1">
    <property type="nucleotide sequence ID" value="NZ_PEBV01000050.1"/>
</dbReference>
<dbReference type="AlphaFoldDB" id="A0A2T5G4R0"/>
<dbReference type="EMBL" id="PEBV01000050">
    <property type="protein sequence ID" value="PTQ51168.1"/>
    <property type="molecule type" value="Genomic_DNA"/>
</dbReference>
<gene>
    <name evidence="2" type="ORF">HSCHL_1460</name>
</gene>
<feature type="compositionally biased region" description="Polar residues" evidence="1">
    <location>
        <begin position="277"/>
        <end position="290"/>
    </location>
</feature>
<accession>A0A2T5G4R0</accession>